<keyword evidence="3" id="KW-0479">Metal-binding</keyword>
<accession>A0ABD4Z933</accession>
<evidence type="ECO:0000256" key="5">
    <source>
        <dbReference type="ARBA" id="ARBA00022842"/>
    </source>
</evidence>
<sequence length="58" mass="6623">MAIAWQVELRKMGNPLPVTDLIIAAQALNNNLTLVAKDRDFKMLKDKIAKKLKLEFIE</sequence>
<gene>
    <name evidence="7" type="ORF">QPL79_05410</name>
</gene>
<keyword evidence="4" id="KW-0378">Hydrolase</keyword>
<proteinExistence type="predicted"/>
<dbReference type="GO" id="GO:0004518">
    <property type="term" value="F:nuclease activity"/>
    <property type="evidence" value="ECO:0007669"/>
    <property type="project" value="UniProtKB-KW"/>
</dbReference>
<dbReference type="PANTHER" id="PTHR42740">
    <property type="entry name" value="RIBONUCLEASE VAPC3"/>
    <property type="match status" value="1"/>
</dbReference>
<dbReference type="InterPro" id="IPR002716">
    <property type="entry name" value="PIN_dom"/>
</dbReference>
<dbReference type="Proteomes" id="UP001529235">
    <property type="component" value="Unassembled WGS sequence"/>
</dbReference>
<dbReference type="InterPro" id="IPR029060">
    <property type="entry name" value="PIN-like_dom_sf"/>
</dbReference>
<dbReference type="Gene3D" id="3.40.50.1010">
    <property type="entry name" value="5'-nuclease"/>
    <property type="match status" value="1"/>
</dbReference>
<evidence type="ECO:0000313" key="8">
    <source>
        <dbReference type="Proteomes" id="UP001529235"/>
    </source>
</evidence>
<dbReference type="PANTHER" id="PTHR42740:SF1">
    <property type="entry name" value="RIBONUCLEASE VAPC3"/>
    <property type="match status" value="1"/>
</dbReference>
<evidence type="ECO:0000313" key="7">
    <source>
        <dbReference type="EMBL" id="MDK6028795.1"/>
    </source>
</evidence>
<dbReference type="GO" id="GO:0016787">
    <property type="term" value="F:hydrolase activity"/>
    <property type="evidence" value="ECO:0007669"/>
    <property type="project" value="UniProtKB-KW"/>
</dbReference>
<dbReference type="EMBL" id="JASNVW010000003">
    <property type="protein sequence ID" value="MDK6028795.1"/>
    <property type="molecule type" value="Genomic_DNA"/>
</dbReference>
<evidence type="ECO:0000256" key="2">
    <source>
        <dbReference type="ARBA" id="ARBA00022722"/>
    </source>
</evidence>
<dbReference type="InterPro" id="IPR051749">
    <property type="entry name" value="PINc/VapC_TA_RNase"/>
</dbReference>
<evidence type="ECO:0000256" key="3">
    <source>
        <dbReference type="ARBA" id="ARBA00022723"/>
    </source>
</evidence>
<dbReference type="SUPFAM" id="SSF88723">
    <property type="entry name" value="PIN domain-like"/>
    <property type="match status" value="1"/>
</dbReference>
<keyword evidence="5" id="KW-0460">Magnesium</keyword>
<keyword evidence="2" id="KW-0540">Nuclease</keyword>
<evidence type="ECO:0000256" key="1">
    <source>
        <dbReference type="ARBA" id="ARBA00022649"/>
    </source>
</evidence>
<organism evidence="7 8">
    <name type="scientific">Ignisphaera cupida</name>
    <dbReference type="NCBI Taxonomy" id="3050454"/>
    <lineage>
        <taxon>Archaea</taxon>
        <taxon>Thermoproteota</taxon>
        <taxon>Thermoprotei</taxon>
        <taxon>Desulfurococcales</taxon>
        <taxon>Desulfurococcaceae</taxon>
        <taxon>Ignisphaera</taxon>
    </lineage>
</organism>
<dbReference type="AlphaFoldDB" id="A0ABD4Z933"/>
<name>A0ABD4Z933_9CREN</name>
<keyword evidence="8" id="KW-1185">Reference proteome</keyword>
<protein>
    <recommendedName>
        <fullName evidence="6">PIN domain-containing protein</fullName>
    </recommendedName>
</protein>
<dbReference type="RefSeq" id="WP_285273781.1">
    <property type="nucleotide sequence ID" value="NZ_JASNVW010000003.1"/>
</dbReference>
<dbReference type="Pfam" id="PF01850">
    <property type="entry name" value="PIN"/>
    <property type="match status" value="1"/>
</dbReference>
<comment type="caution">
    <text evidence="7">The sequence shown here is derived from an EMBL/GenBank/DDBJ whole genome shotgun (WGS) entry which is preliminary data.</text>
</comment>
<reference evidence="7 8" key="1">
    <citation type="submission" date="2023-05" db="EMBL/GenBank/DDBJ databases">
        <title>A new hyperthermophilic archaea 'Ignisphaera cupida' sp. nov. and description of the family 'Ignisphaeraceae' fam. nov.</title>
        <authorList>
            <person name="Podosokorskaya O.A."/>
            <person name="Elcheninov A.G."/>
            <person name="Klukina A."/>
            <person name="Merkel A.Y."/>
        </authorList>
    </citation>
    <scope>NUCLEOTIDE SEQUENCE [LARGE SCALE GENOMIC DNA]</scope>
    <source>
        <strain evidence="7 8">4213-co</strain>
    </source>
</reference>
<evidence type="ECO:0000256" key="4">
    <source>
        <dbReference type="ARBA" id="ARBA00022801"/>
    </source>
</evidence>
<keyword evidence="1" id="KW-1277">Toxin-antitoxin system</keyword>
<dbReference type="GO" id="GO:0046872">
    <property type="term" value="F:metal ion binding"/>
    <property type="evidence" value="ECO:0007669"/>
    <property type="project" value="UniProtKB-KW"/>
</dbReference>
<feature type="domain" description="PIN" evidence="6">
    <location>
        <begin position="4"/>
        <end position="44"/>
    </location>
</feature>
<evidence type="ECO:0000259" key="6">
    <source>
        <dbReference type="Pfam" id="PF01850"/>
    </source>
</evidence>